<protein>
    <submittedName>
        <fullName evidence="2">Uncharacterized protein</fullName>
    </submittedName>
</protein>
<reference evidence="2 3" key="1">
    <citation type="submission" date="2019-07" db="EMBL/GenBank/DDBJ databases">
        <title>De Novo Assembly of kiwifruit Actinidia rufa.</title>
        <authorList>
            <person name="Sugita-Konishi S."/>
            <person name="Sato K."/>
            <person name="Mori E."/>
            <person name="Abe Y."/>
            <person name="Kisaki G."/>
            <person name="Hamano K."/>
            <person name="Suezawa K."/>
            <person name="Otani M."/>
            <person name="Fukuda T."/>
            <person name="Manabe T."/>
            <person name="Gomi K."/>
            <person name="Tabuchi M."/>
            <person name="Akimitsu K."/>
            <person name="Kataoka I."/>
        </authorList>
    </citation>
    <scope>NUCLEOTIDE SEQUENCE [LARGE SCALE GENOMIC DNA]</scope>
    <source>
        <strain evidence="3">cv. Fuchu</strain>
    </source>
</reference>
<proteinExistence type="predicted"/>
<gene>
    <name evidence="2" type="ORF">Acr_20g0008310</name>
</gene>
<accession>A0A7J0GE03</accession>
<dbReference type="Proteomes" id="UP000585474">
    <property type="component" value="Unassembled WGS sequence"/>
</dbReference>
<sequence>MVLLIWHLVNCCTVGTVLGGGDCRVADYWVILMRSQGSDSHQSWEQTPRASGARVRKPPDRRIMGASLLELLTPAESAAHKPSSTCIARASQVSQQPYGSEPVHRLHLPALMRVTSLTPHQDDPVVRYPAITPTKYCTDSTTIHQVPYQQHHIGSQLSLQPNGLPSHYESGTEAHSSAKCSRPRTPQFKDQLIQQPSTHTHSVFLHVQSFDLRHSHSNSHCLESKVTQQGFPQQRPRKVLQHRFVTDSRAPPTFGLPIIGHSTLLLSRQVKNQISHAVLSRGLLPSHVAHINMSQSNITTHPL</sequence>
<evidence type="ECO:0000256" key="1">
    <source>
        <dbReference type="SAM" id="SignalP"/>
    </source>
</evidence>
<dbReference type="OrthoDB" id="1749309at2759"/>
<name>A0A7J0GE03_9ERIC</name>
<evidence type="ECO:0000313" key="2">
    <source>
        <dbReference type="EMBL" id="GFZ09023.1"/>
    </source>
</evidence>
<dbReference type="EMBL" id="BJWL01000020">
    <property type="protein sequence ID" value="GFZ09023.1"/>
    <property type="molecule type" value="Genomic_DNA"/>
</dbReference>
<organism evidence="2 3">
    <name type="scientific">Actinidia rufa</name>
    <dbReference type="NCBI Taxonomy" id="165716"/>
    <lineage>
        <taxon>Eukaryota</taxon>
        <taxon>Viridiplantae</taxon>
        <taxon>Streptophyta</taxon>
        <taxon>Embryophyta</taxon>
        <taxon>Tracheophyta</taxon>
        <taxon>Spermatophyta</taxon>
        <taxon>Magnoliopsida</taxon>
        <taxon>eudicotyledons</taxon>
        <taxon>Gunneridae</taxon>
        <taxon>Pentapetalae</taxon>
        <taxon>asterids</taxon>
        <taxon>Ericales</taxon>
        <taxon>Actinidiaceae</taxon>
        <taxon>Actinidia</taxon>
    </lineage>
</organism>
<dbReference type="AlphaFoldDB" id="A0A7J0GE03"/>
<evidence type="ECO:0000313" key="3">
    <source>
        <dbReference type="Proteomes" id="UP000585474"/>
    </source>
</evidence>
<keyword evidence="3" id="KW-1185">Reference proteome</keyword>
<feature type="signal peptide" evidence="1">
    <location>
        <begin position="1"/>
        <end position="19"/>
    </location>
</feature>
<feature type="chain" id="PRO_5029608811" evidence="1">
    <location>
        <begin position="20"/>
        <end position="303"/>
    </location>
</feature>
<comment type="caution">
    <text evidence="2">The sequence shown here is derived from an EMBL/GenBank/DDBJ whole genome shotgun (WGS) entry which is preliminary data.</text>
</comment>
<keyword evidence="1" id="KW-0732">Signal</keyword>